<dbReference type="EMBL" id="BMHC01000018">
    <property type="protein sequence ID" value="GGI30680.1"/>
    <property type="molecule type" value="Genomic_DNA"/>
</dbReference>
<dbReference type="Proteomes" id="UP000625079">
    <property type="component" value="Unassembled WGS sequence"/>
</dbReference>
<dbReference type="OrthoDB" id="7597024at2"/>
<gene>
    <name evidence="1" type="ORF">GCM10010987_60650</name>
    <name evidence="2" type="ORF">XH86_00580</name>
</gene>
<dbReference type="EMBL" id="CP030057">
    <property type="protein sequence ID" value="QOZ57401.1"/>
    <property type="molecule type" value="Genomic_DNA"/>
</dbReference>
<proteinExistence type="predicted"/>
<reference evidence="1" key="3">
    <citation type="submission" date="2022-12" db="EMBL/GenBank/DDBJ databases">
        <authorList>
            <person name="Sun Q."/>
            <person name="Zhou Y."/>
        </authorList>
    </citation>
    <scope>NUCLEOTIDE SEQUENCE</scope>
    <source>
        <strain evidence="1">CGMCC 1.15034</strain>
    </source>
</reference>
<dbReference type="RefSeq" id="WP_128963153.1">
    <property type="nucleotide sequence ID" value="NZ_BMHC01000018.1"/>
</dbReference>
<dbReference type="Proteomes" id="UP000593880">
    <property type="component" value="Chromosome"/>
</dbReference>
<dbReference type="AlphaFoldDB" id="A0A410UYB7"/>
<accession>A0A410UYB7</accession>
<evidence type="ECO:0000313" key="3">
    <source>
        <dbReference type="Proteomes" id="UP000593880"/>
    </source>
</evidence>
<organism evidence="1 4">
    <name type="scientific">Bradyrhizobium guangdongense</name>
    <dbReference type="NCBI Taxonomy" id="1325090"/>
    <lineage>
        <taxon>Bacteria</taxon>
        <taxon>Pseudomonadati</taxon>
        <taxon>Pseudomonadota</taxon>
        <taxon>Alphaproteobacteria</taxon>
        <taxon>Hyphomicrobiales</taxon>
        <taxon>Nitrobacteraceae</taxon>
        <taxon>Bradyrhizobium</taxon>
    </lineage>
</organism>
<sequence length="481" mass="53744">MNVAAKISDLEEDSVFRRDISDHRDVIKGELAQRGEWIVANIATTSPWPIVAQKVRWRGVDIWIMPVMKDFFPAVAMMVPSGKARHECEELVMRFISTLSWVEERGYAVEGGGLGGGSLPSPMGRDKQRGFMICDEFDLSYFPEVTAEKAMLALALMREGRSLNHVGYAFLSFYKVLETAFPRDEKRIAWIAGAIADLEGFGVKEAIDGIKAQGFLTAEEVGTHLFKSGRCAMAHGARKPIVDPDIPGDLRRLGSELPIVRALAIRAIEQVFGVETRGTNFRKHLYELAGFKKILGPEIVKFMQEGKPLSGDPVVDVPDISVRIRRKGAYGPLEGLRCKRLGHSGSLVQMHFESLQGDVTFRFLLDFGQERIVFDVFKDIGVRDTGSADSAERVHEVRRFEQDYFGNGQLHIVEADTGELIGRKDAFIPMNMYLDGAGAKAELAHWKALAGQRRRRDEEFARQMERDAMGYQMEVTLGGSN</sequence>
<keyword evidence="3" id="KW-1185">Reference proteome</keyword>
<dbReference type="InterPro" id="IPR035383">
    <property type="entry name" value="MauJ"/>
</dbReference>
<name>A0A410UYB7_9BRAD</name>
<reference evidence="1" key="1">
    <citation type="journal article" date="2014" name="Int. J. Syst. Evol. Microbiol.">
        <title>Complete genome sequence of Corynebacterium casei LMG S-19264T (=DSM 44701T), isolated from a smear-ripened cheese.</title>
        <authorList>
            <consortium name="US DOE Joint Genome Institute (JGI-PGF)"/>
            <person name="Walter F."/>
            <person name="Albersmeier A."/>
            <person name="Kalinowski J."/>
            <person name="Ruckert C."/>
        </authorList>
    </citation>
    <scope>NUCLEOTIDE SEQUENCE</scope>
    <source>
        <strain evidence="1">CGMCC 1.15034</strain>
    </source>
</reference>
<dbReference type="Pfam" id="PF17419">
    <property type="entry name" value="MauJ"/>
    <property type="match status" value="1"/>
</dbReference>
<evidence type="ECO:0000313" key="2">
    <source>
        <dbReference type="EMBL" id="QOZ57401.1"/>
    </source>
</evidence>
<protein>
    <submittedName>
        <fullName evidence="1">Uncharacterized protein</fullName>
    </submittedName>
</protein>
<reference evidence="2 3" key="2">
    <citation type="submission" date="2018-06" db="EMBL/GenBank/DDBJ databases">
        <title>Comparative genomics of rhizobia nodulating Arachis hypogaea in China.</title>
        <authorList>
            <person name="Li Y."/>
        </authorList>
    </citation>
    <scope>NUCLEOTIDE SEQUENCE [LARGE SCALE GENOMIC DNA]</scope>
    <source>
        <strain evidence="2 3">CCBAU 51658</strain>
    </source>
</reference>
<evidence type="ECO:0000313" key="4">
    <source>
        <dbReference type="Proteomes" id="UP000625079"/>
    </source>
</evidence>
<evidence type="ECO:0000313" key="1">
    <source>
        <dbReference type="EMBL" id="GGI30680.1"/>
    </source>
</evidence>